<organism evidence="1 2">
    <name type="scientific">Candidatus Reconcilbacillus cellulovorans</name>
    <dbReference type="NCBI Taxonomy" id="1906605"/>
    <lineage>
        <taxon>Bacteria</taxon>
        <taxon>Bacillati</taxon>
        <taxon>Bacillota</taxon>
        <taxon>Bacilli</taxon>
        <taxon>Bacillales</taxon>
        <taxon>Paenibacillaceae</taxon>
        <taxon>Candidatus Reconcilbacillus</taxon>
    </lineage>
</organism>
<accession>A0A2A6DZC9</accession>
<name>A0A2A6DZC9_9BACL</name>
<dbReference type="AlphaFoldDB" id="A0A2A6DZC9"/>
<dbReference type="Proteomes" id="UP000243688">
    <property type="component" value="Unassembled WGS sequence"/>
</dbReference>
<dbReference type="Pfam" id="PF04025">
    <property type="entry name" value="RemA-like"/>
    <property type="match status" value="1"/>
</dbReference>
<dbReference type="EMBL" id="MOXJ01000015">
    <property type="protein sequence ID" value="PDO10418.1"/>
    <property type="molecule type" value="Genomic_DNA"/>
</dbReference>
<comment type="caution">
    <text evidence="1">The sequence shown here is derived from an EMBL/GenBank/DDBJ whole genome shotgun (WGS) entry which is preliminary data.</text>
</comment>
<protein>
    <submittedName>
        <fullName evidence="1">DUF370 domain-containing protein</fullName>
    </submittedName>
</protein>
<evidence type="ECO:0000313" key="1">
    <source>
        <dbReference type="EMBL" id="PDO10418.1"/>
    </source>
</evidence>
<dbReference type="InterPro" id="IPR007169">
    <property type="entry name" value="RemA-like"/>
</dbReference>
<proteinExistence type="predicted"/>
<gene>
    <name evidence="1" type="ORF">BLM47_07810</name>
</gene>
<sequence>MFLYLGGDRVISTDELIGIFDVSVGKSSPISASFLDEAAADNRVEILGGEQSKSLVVTRTKVYYSPISAHALKKRVESVSRPAL</sequence>
<evidence type="ECO:0000313" key="2">
    <source>
        <dbReference type="Proteomes" id="UP000243688"/>
    </source>
</evidence>
<reference evidence="1 2" key="1">
    <citation type="submission" date="2016-12" db="EMBL/GenBank/DDBJ databases">
        <title>Candidatus Reconcilibacillus cellulovorans genome.</title>
        <authorList>
            <person name="Kolinko S."/>
            <person name="Wu Y.-W."/>
            <person name="Tachea F."/>
            <person name="Denzel E."/>
            <person name="Hiras J."/>
            <person name="Baecker N."/>
            <person name="Chan L.J."/>
            <person name="Eichorst S.A."/>
            <person name="Frey D."/>
            <person name="Adams P.D."/>
            <person name="Pray T."/>
            <person name="Tanjore D."/>
            <person name="Petzold C.J."/>
            <person name="Gladden J.M."/>
            <person name="Simmons B.A."/>
            <person name="Singer S.W."/>
        </authorList>
    </citation>
    <scope>NUCLEOTIDE SEQUENCE [LARGE SCALE GENOMIC DNA]</scope>
    <source>
        <strain evidence="1">JTherm</strain>
    </source>
</reference>
<dbReference type="NCBIfam" id="NF046065">
    <property type="entry name" value="MtxRegRemB"/>
    <property type="match status" value="1"/>
</dbReference>